<comment type="caution">
    <text evidence="3">The sequence shown here is derived from an EMBL/GenBank/DDBJ whole genome shotgun (WGS) entry which is preliminary data.</text>
</comment>
<dbReference type="InterPro" id="IPR009316">
    <property type="entry name" value="COG2"/>
</dbReference>
<feature type="region of interest" description="Disordered" evidence="1">
    <location>
        <begin position="104"/>
        <end position="127"/>
    </location>
</feature>
<reference evidence="3 4" key="1">
    <citation type="submission" date="2024-07" db="EMBL/GenBank/DDBJ databases">
        <title>Chromosome-level genome assembly of the water stick insect Ranatra chinensis (Heteroptera: Nepidae).</title>
        <authorList>
            <person name="Liu X."/>
        </authorList>
    </citation>
    <scope>NUCLEOTIDE SEQUENCE [LARGE SCALE GENOMIC DNA]</scope>
    <source>
        <strain evidence="3">Cailab_2021Rc</strain>
        <tissue evidence="3">Muscle</tissue>
    </source>
</reference>
<evidence type="ECO:0000256" key="1">
    <source>
        <dbReference type="SAM" id="MobiDB-lite"/>
    </source>
</evidence>
<gene>
    <name evidence="3" type="ORF">AAG570_008827</name>
</gene>
<keyword evidence="4" id="KW-1185">Reference proteome</keyword>
<evidence type="ECO:0000259" key="2">
    <source>
        <dbReference type="Pfam" id="PF12022"/>
    </source>
</evidence>
<dbReference type="EMBL" id="JBFDAA010000003">
    <property type="protein sequence ID" value="KAL1138765.1"/>
    <property type="molecule type" value="Genomic_DNA"/>
</dbReference>
<feature type="non-terminal residue" evidence="3">
    <location>
        <position position="1"/>
    </location>
</feature>
<sequence>LQSRLQGVNTALIQCLIGESNSVLRQVSDIPRLFRRTNRDTPNKPCGYVTSLLEAVQVFYKKHHDHPQTPLWLQFFFSDITKQYYSSVAEVLTSVQKTEESLRRLKKARDRSTSQATVSPNDRRPGDDDKIRLQLLIDVRAFFKGVEQMGVKTSSIEKLSELLMLVETTQRS</sequence>
<dbReference type="InterPro" id="IPR024603">
    <property type="entry name" value="COG_complex_COG2_C"/>
</dbReference>
<proteinExistence type="predicted"/>
<evidence type="ECO:0000313" key="3">
    <source>
        <dbReference type="EMBL" id="KAL1138765.1"/>
    </source>
</evidence>
<accession>A0ABD0YS06</accession>
<name>A0ABD0YS06_9HEMI</name>
<dbReference type="PANTHER" id="PTHR12961:SF0">
    <property type="entry name" value="CONSERVED OLIGOMERIC GOLGI COMPLEX SUBUNIT 2"/>
    <property type="match status" value="1"/>
</dbReference>
<organism evidence="3 4">
    <name type="scientific">Ranatra chinensis</name>
    <dbReference type="NCBI Taxonomy" id="642074"/>
    <lineage>
        <taxon>Eukaryota</taxon>
        <taxon>Metazoa</taxon>
        <taxon>Ecdysozoa</taxon>
        <taxon>Arthropoda</taxon>
        <taxon>Hexapoda</taxon>
        <taxon>Insecta</taxon>
        <taxon>Pterygota</taxon>
        <taxon>Neoptera</taxon>
        <taxon>Paraneoptera</taxon>
        <taxon>Hemiptera</taxon>
        <taxon>Heteroptera</taxon>
        <taxon>Panheteroptera</taxon>
        <taxon>Nepomorpha</taxon>
        <taxon>Nepidae</taxon>
        <taxon>Ranatrinae</taxon>
        <taxon>Ranatra</taxon>
    </lineage>
</organism>
<feature type="domain" description="COG complex component COG2 C-terminal" evidence="2">
    <location>
        <begin position="1"/>
        <end position="139"/>
    </location>
</feature>
<dbReference type="AlphaFoldDB" id="A0ABD0YS06"/>
<dbReference type="Pfam" id="PF12022">
    <property type="entry name" value="COG2_C"/>
    <property type="match status" value="1"/>
</dbReference>
<protein>
    <recommendedName>
        <fullName evidence="2">COG complex component COG2 C-terminal domain-containing protein</fullName>
    </recommendedName>
</protein>
<dbReference type="PANTHER" id="PTHR12961">
    <property type="entry name" value="CONSERVED OLIGOMERIC GOLGI COMPLEX COMPONENT 2"/>
    <property type="match status" value="1"/>
</dbReference>
<evidence type="ECO:0000313" key="4">
    <source>
        <dbReference type="Proteomes" id="UP001558652"/>
    </source>
</evidence>
<dbReference type="Proteomes" id="UP001558652">
    <property type="component" value="Unassembled WGS sequence"/>
</dbReference>